<proteinExistence type="predicted"/>
<comment type="caution">
    <text evidence="1">The sequence shown here is derived from an EMBL/GenBank/DDBJ whole genome shotgun (WGS) entry which is preliminary data.</text>
</comment>
<dbReference type="EMBL" id="JAPXFL010000010">
    <property type="protein sequence ID" value="KAK9500867.1"/>
    <property type="molecule type" value="Genomic_DNA"/>
</dbReference>
<sequence>MLVMKISSQAIVCRPDFCDNIVCDPDLPRTCSGTIKQNSSVCGCCPTCVTVLPPYSRCLDVHILVASLNFSRTECWPGYTCRDGICRPFVEIKANLTN</sequence>
<organism evidence="1 2">
    <name type="scientific">Rhynocoris fuscipes</name>
    <dbReference type="NCBI Taxonomy" id="488301"/>
    <lineage>
        <taxon>Eukaryota</taxon>
        <taxon>Metazoa</taxon>
        <taxon>Ecdysozoa</taxon>
        <taxon>Arthropoda</taxon>
        <taxon>Hexapoda</taxon>
        <taxon>Insecta</taxon>
        <taxon>Pterygota</taxon>
        <taxon>Neoptera</taxon>
        <taxon>Paraneoptera</taxon>
        <taxon>Hemiptera</taxon>
        <taxon>Heteroptera</taxon>
        <taxon>Panheteroptera</taxon>
        <taxon>Cimicomorpha</taxon>
        <taxon>Reduviidae</taxon>
        <taxon>Harpactorinae</taxon>
        <taxon>Harpactorini</taxon>
        <taxon>Rhynocoris</taxon>
    </lineage>
</organism>
<accession>A0AAW1CR24</accession>
<evidence type="ECO:0000313" key="2">
    <source>
        <dbReference type="Proteomes" id="UP001461498"/>
    </source>
</evidence>
<evidence type="ECO:0000313" key="1">
    <source>
        <dbReference type="EMBL" id="KAK9500867.1"/>
    </source>
</evidence>
<dbReference type="Proteomes" id="UP001461498">
    <property type="component" value="Unassembled WGS sequence"/>
</dbReference>
<dbReference type="AlphaFoldDB" id="A0AAW1CR24"/>
<gene>
    <name evidence="1" type="ORF">O3M35_002042</name>
</gene>
<reference evidence="1 2" key="1">
    <citation type="submission" date="2022-12" db="EMBL/GenBank/DDBJ databases">
        <title>Chromosome-level genome assembly of true bugs.</title>
        <authorList>
            <person name="Ma L."/>
            <person name="Li H."/>
        </authorList>
    </citation>
    <scope>NUCLEOTIDE SEQUENCE [LARGE SCALE GENOMIC DNA]</scope>
    <source>
        <strain evidence="1">Lab_2022b</strain>
    </source>
</reference>
<protein>
    <submittedName>
        <fullName evidence="1">Uncharacterized protein</fullName>
    </submittedName>
</protein>
<keyword evidence="2" id="KW-1185">Reference proteome</keyword>
<name>A0AAW1CR24_9HEMI</name>